<dbReference type="GO" id="GO:0071013">
    <property type="term" value="C:catalytic step 2 spliceosome"/>
    <property type="evidence" value="ECO:0007669"/>
    <property type="project" value="TreeGrafter"/>
</dbReference>
<keyword evidence="2" id="KW-0238">DNA-binding</keyword>
<dbReference type="InterPro" id="IPR043519">
    <property type="entry name" value="NT_sf"/>
</dbReference>
<keyword evidence="3" id="KW-0010">Activator</keyword>
<dbReference type="InterPro" id="IPR052134">
    <property type="entry name" value="ILF2"/>
</dbReference>
<reference evidence="6" key="1">
    <citation type="submission" date="2017-02" db="UniProtKB">
        <authorList>
            <consortium name="WormBaseParasite"/>
        </authorList>
    </citation>
    <scope>IDENTIFICATION</scope>
</reference>
<evidence type="ECO:0000256" key="1">
    <source>
        <dbReference type="ARBA" id="ARBA00023015"/>
    </source>
</evidence>
<feature type="domain" description="DZF" evidence="5">
    <location>
        <begin position="1"/>
        <end position="188"/>
    </location>
</feature>
<dbReference type="GO" id="GO:0003677">
    <property type="term" value="F:DNA binding"/>
    <property type="evidence" value="ECO:0007669"/>
    <property type="project" value="UniProtKB-KW"/>
</dbReference>
<dbReference type="WBParaSite" id="HPLM_0000709901-mRNA-1">
    <property type="protein sequence ID" value="HPLM_0000709901-mRNA-1"/>
    <property type="gene ID" value="HPLM_0000709901"/>
</dbReference>
<sequence>LTGNTVADIVIIMQTLPTSSSTEGRLIIFFNNFQIIILFETIYPELLYWLLVVSCVSRDYGCLLAAANAQVRILITTLPSNAPNLEPDLHLAERVMMINHHALRHVVWFEESSFKVSELGFCDILAIDVRLLSRCFIWLPLLQVLDLGIFLPGSPTLFDPTEPGMRIAYDLSFEDMVSLLFPVFCYTF</sequence>
<evidence type="ECO:0000256" key="2">
    <source>
        <dbReference type="ARBA" id="ARBA00023125"/>
    </source>
</evidence>
<accession>A0A0N4W9U7</accession>
<dbReference type="GO" id="GO:0045893">
    <property type="term" value="P:positive regulation of DNA-templated transcription"/>
    <property type="evidence" value="ECO:0007669"/>
    <property type="project" value="TreeGrafter"/>
</dbReference>
<dbReference type="Pfam" id="PF07528">
    <property type="entry name" value="DZF_N"/>
    <property type="match status" value="1"/>
</dbReference>
<dbReference type="SMART" id="SM00572">
    <property type="entry name" value="DZF"/>
    <property type="match status" value="1"/>
</dbReference>
<evidence type="ECO:0000259" key="5">
    <source>
        <dbReference type="PROSITE" id="PS51703"/>
    </source>
</evidence>
<dbReference type="AlphaFoldDB" id="A0A0N4W9U7"/>
<dbReference type="InterPro" id="IPR006561">
    <property type="entry name" value="DZF_dom"/>
</dbReference>
<evidence type="ECO:0000256" key="3">
    <source>
        <dbReference type="ARBA" id="ARBA00023159"/>
    </source>
</evidence>
<evidence type="ECO:0000313" key="6">
    <source>
        <dbReference type="WBParaSite" id="HPLM_0000709901-mRNA-1"/>
    </source>
</evidence>
<protein>
    <submittedName>
        <fullName evidence="6">DZF domain-containing protein</fullName>
    </submittedName>
</protein>
<evidence type="ECO:0000256" key="4">
    <source>
        <dbReference type="ARBA" id="ARBA00023163"/>
    </source>
</evidence>
<dbReference type="PANTHER" id="PTHR46447">
    <property type="entry name" value="INTERLEUKIN ENHANCER-BINDING FACTOR"/>
    <property type="match status" value="1"/>
</dbReference>
<dbReference type="PROSITE" id="PS51703">
    <property type="entry name" value="DZF"/>
    <property type="match status" value="1"/>
</dbReference>
<name>A0A0N4W9U7_HAEPC</name>
<dbReference type="PANTHER" id="PTHR46447:SF1">
    <property type="entry name" value="INTERLEUKIN ENHANCER-BINDING FACTOR 2"/>
    <property type="match status" value="1"/>
</dbReference>
<dbReference type="Gene3D" id="3.30.460.10">
    <property type="entry name" value="Beta Polymerase, domain 2"/>
    <property type="match status" value="1"/>
</dbReference>
<proteinExistence type="predicted"/>
<keyword evidence="1" id="KW-0805">Transcription regulation</keyword>
<dbReference type="GO" id="GO:0003725">
    <property type="term" value="F:double-stranded RNA binding"/>
    <property type="evidence" value="ECO:0007669"/>
    <property type="project" value="TreeGrafter"/>
</dbReference>
<keyword evidence="4" id="KW-0804">Transcription</keyword>
<dbReference type="InterPro" id="IPR049401">
    <property type="entry name" value="DZF_dom_N"/>
</dbReference>
<organism evidence="6">
    <name type="scientific">Haemonchus placei</name>
    <name type="common">Barber's pole worm</name>
    <dbReference type="NCBI Taxonomy" id="6290"/>
    <lineage>
        <taxon>Eukaryota</taxon>
        <taxon>Metazoa</taxon>
        <taxon>Ecdysozoa</taxon>
        <taxon>Nematoda</taxon>
        <taxon>Chromadorea</taxon>
        <taxon>Rhabditida</taxon>
        <taxon>Rhabditina</taxon>
        <taxon>Rhabditomorpha</taxon>
        <taxon>Strongyloidea</taxon>
        <taxon>Trichostrongylidae</taxon>
        <taxon>Haemonchus</taxon>
    </lineage>
</organism>